<dbReference type="PRINTS" id="PR00722">
    <property type="entry name" value="CHYMOTRYPSIN"/>
</dbReference>
<dbReference type="FunFam" id="2.40.10.10:FF:000015">
    <property type="entry name" value="Atrial natriuretic peptide-converting enzyme"/>
    <property type="match status" value="1"/>
</dbReference>
<evidence type="ECO:0000256" key="4">
    <source>
        <dbReference type="ARBA" id="ARBA00022801"/>
    </source>
</evidence>
<dbReference type="InterPro" id="IPR018114">
    <property type="entry name" value="TRYPSIN_HIS"/>
</dbReference>
<keyword evidence="2" id="KW-0964">Secreted</keyword>
<sequence>MQFLIFVVFLIGLIVFQPAATRTNYVPDLSNNFSVIEDSFQRTTKYKTNYSTAYSYSKHYDSDYSRTIHEVSKIQTTQSLPIWNSDSFEGSSSSPQRKRISQIKCDGYGKLVTRTVQALPLSLGADVVSLTIQKCEFNAAKLIVGGSNAESGEFPHMAAVGFHTRDGSISWNCGGSLISEEFVLTAAHCSNTTYGDPIVVRLGTINLNEDYNGDDYRDYRVVEVIPHPRYVPPFKYNDIALLRLSETVRVTTKIHPACLSNSEFFLKKPIATGWGRTAFVGKVSSILKKVELSIIDNTQCNNLYNQDKMNSKYFRNGVVSSMLCAGELSGGKDTCLGDSGGPLQVIDESNKCIHHIIGVTSFGKVCGAVNSPGVYTRTSHYLSWIESIVWGKYFDVDI</sequence>
<organism evidence="10">
    <name type="scientific">Clastoptera arizonana</name>
    <name type="common">Arizona spittle bug</name>
    <dbReference type="NCBI Taxonomy" id="38151"/>
    <lineage>
        <taxon>Eukaryota</taxon>
        <taxon>Metazoa</taxon>
        <taxon>Ecdysozoa</taxon>
        <taxon>Arthropoda</taxon>
        <taxon>Hexapoda</taxon>
        <taxon>Insecta</taxon>
        <taxon>Pterygota</taxon>
        <taxon>Neoptera</taxon>
        <taxon>Paraneoptera</taxon>
        <taxon>Hemiptera</taxon>
        <taxon>Auchenorrhyncha</taxon>
        <taxon>Cercopoidea</taxon>
        <taxon>Clastopteridae</taxon>
        <taxon>Clastoptera</taxon>
    </lineage>
</organism>
<evidence type="ECO:0000256" key="5">
    <source>
        <dbReference type="ARBA" id="ARBA00022825"/>
    </source>
</evidence>
<feature type="domain" description="Peptidase S1" evidence="9">
    <location>
        <begin position="143"/>
        <end position="390"/>
    </location>
</feature>
<dbReference type="InterPro" id="IPR001314">
    <property type="entry name" value="Peptidase_S1A"/>
</dbReference>
<dbReference type="GO" id="GO:0005576">
    <property type="term" value="C:extracellular region"/>
    <property type="evidence" value="ECO:0007669"/>
    <property type="project" value="UniProtKB-SubCell"/>
</dbReference>
<dbReference type="PROSITE" id="PS00134">
    <property type="entry name" value="TRYPSIN_HIS"/>
    <property type="match status" value="1"/>
</dbReference>
<dbReference type="Gene3D" id="2.40.10.10">
    <property type="entry name" value="Trypsin-like serine proteases"/>
    <property type="match status" value="2"/>
</dbReference>
<dbReference type="PROSITE" id="PS00135">
    <property type="entry name" value="TRYPSIN_SER"/>
    <property type="match status" value="1"/>
</dbReference>
<gene>
    <name evidence="10" type="ORF">g.8199</name>
    <name evidence="11" type="ORF">g.8200</name>
</gene>
<reference evidence="10" key="1">
    <citation type="submission" date="2015-12" db="EMBL/GenBank/DDBJ databases">
        <title>De novo transcriptome assembly of four potential Pierce s Disease insect vectors from Arizona vineyards.</title>
        <authorList>
            <person name="Tassone E.E."/>
        </authorList>
    </citation>
    <scope>NUCLEOTIDE SEQUENCE</scope>
</reference>
<accession>A0A1B6CWC8</accession>
<feature type="chain" id="PRO_5008580725" description="Peptidase S1 domain-containing protein" evidence="8">
    <location>
        <begin position="22"/>
        <end position="398"/>
    </location>
</feature>
<keyword evidence="5 7" id="KW-0720">Serine protease</keyword>
<dbReference type="GO" id="GO:0004252">
    <property type="term" value="F:serine-type endopeptidase activity"/>
    <property type="evidence" value="ECO:0007669"/>
    <property type="project" value="InterPro"/>
</dbReference>
<comment type="subcellular location">
    <subcellularLocation>
        <location evidence="1">Secreted</location>
    </subcellularLocation>
</comment>
<dbReference type="InterPro" id="IPR001254">
    <property type="entry name" value="Trypsin_dom"/>
</dbReference>
<dbReference type="CDD" id="cd00190">
    <property type="entry name" value="Tryp_SPc"/>
    <property type="match status" value="1"/>
</dbReference>
<evidence type="ECO:0000313" key="10">
    <source>
        <dbReference type="EMBL" id="JAS17780.1"/>
    </source>
</evidence>
<keyword evidence="8" id="KW-0732">Signal</keyword>
<dbReference type="SUPFAM" id="SSF50494">
    <property type="entry name" value="Trypsin-like serine proteases"/>
    <property type="match status" value="1"/>
</dbReference>
<dbReference type="AlphaFoldDB" id="A0A1B6CWC8"/>
<protein>
    <recommendedName>
        <fullName evidence="9">Peptidase S1 domain-containing protein</fullName>
    </recommendedName>
</protein>
<keyword evidence="4 7" id="KW-0378">Hydrolase</keyword>
<keyword evidence="6" id="KW-1015">Disulfide bond</keyword>
<dbReference type="InterPro" id="IPR009003">
    <property type="entry name" value="Peptidase_S1_PA"/>
</dbReference>
<keyword evidence="3 7" id="KW-0645">Protease</keyword>
<proteinExistence type="predicted"/>
<evidence type="ECO:0000256" key="6">
    <source>
        <dbReference type="ARBA" id="ARBA00023157"/>
    </source>
</evidence>
<dbReference type="PROSITE" id="PS50240">
    <property type="entry name" value="TRYPSIN_DOM"/>
    <property type="match status" value="1"/>
</dbReference>
<evidence type="ECO:0000256" key="7">
    <source>
        <dbReference type="RuleBase" id="RU363034"/>
    </source>
</evidence>
<evidence type="ECO:0000256" key="1">
    <source>
        <dbReference type="ARBA" id="ARBA00004613"/>
    </source>
</evidence>
<feature type="signal peptide" evidence="8">
    <location>
        <begin position="1"/>
        <end position="21"/>
    </location>
</feature>
<evidence type="ECO:0000256" key="2">
    <source>
        <dbReference type="ARBA" id="ARBA00022525"/>
    </source>
</evidence>
<dbReference type="PANTHER" id="PTHR24260:SF147">
    <property type="entry name" value="EG:BACR7A4.3 PROTEIN-RELATED"/>
    <property type="match status" value="1"/>
</dbReference>
<name>A0A1B6CWC8_9HEMI</name>
<evidence type="ECO:0000313" key="11">
    <source>
        <dbReference type="EMBL" id="JAS18000.1"/>
    </source>
</evidence>
<dbReference type="InterPro" id="IPR033116">
    <property type="entry name" value="TRYPSIN_SER"/>
</dbReference>
<dbReference type="GO" id="GO:0006508">
    <property type="term" value="P:proteolysis"/>
    <property type="evidence" value="ECO:0007669"/>
    <property type="project" value="UniProtKB-KW"/>
</dbReference>
<dbReference type="Pfam" id="PF00089">
    <property type="entry name" value="Trypsin"/>
    <property type="match status" value="1"/>
</dbReference>
<dbReference type="EMBL" id="GEDC01019298">
    <property type="protein sequence ID" value="JAS18000.1"/>
    <property type="molecule type" value="Transcribed_RNA"/>
</dbReference>
<evidence type="ECO:0000259" key="9">
    <source>
        <dbReference type="PROSITE" id="PS50240"/>
    </source>
</evidence>
<dbReference type="InterPro" id="IPR043504">
    <property type="entry name" value="Peptidase_S1_PA_chymotrypsin"/>
</dbReference>
<evidence type="ECO:0000256" key="8">
    <source>
        <dbReference type="SAM" id="SignalP"/>
    </source>
</evidence>
<dbReference type="InterPro" id="IPR051333">
    <property type="entry name" value="CLIP_Serine_Protease"/>
</dbReference>
<evidence type="ECO:0000256" key="3">
    <source>
        <dbReference type="ARBA" id="ARBA00022670"/>
    </source>
</evidence>
<dbReference type="SMART" id="SM00020">
    <property type="entry name" value="Tryp_SPc"/>
    <property type="match status" value="1"/>
</dbReference>
<dbReference type="EMBL" id="GEDC01019518">
    <property type="protein sequence ID" value="JAS17780.1"/>
    <property type="molecule type" value="Transcribed_RNA"/>
</dbReference>
<dbReference type="PANTHER" id="PTHR24260">
    <property type="match status" value="1"/>
</dbReference>